<feature type="region of interest" description="Disordered" evidence="1">
    <location>
        <begin position="383"/>
        <end position="402"/>
    </location>
</feature>
<accession>A0A1Z4F335</accession>
<dbReference type="InterPro" id="IPR005693">
    <property type="entry name" value="Mce"/>
</dbReference>
<evidence type="ECO:0000259" key="3">
    <source>
        <dbReference type="Pfam" id="PF11887"/>
    </source>
</evidence>
<reference evidence="4 5" key="2">
    <citation type="journal article" date="2017" name="Int. J. Syst. Evol. Microbiol.">
        <title>Mycobacterium stephanolepidis sp. nov., a rapidly growing species related to Mycobacterium chelonae, isolated from marine teleost fish, Stephanolepis cirrhifer.</title>
        <authorList>
            <person name="Fukano H."/>
            <person name="Wada S."/>
            <person name="Kurata O."/>
            <person name="Katayama K."/>
            <person name="Fujiwara N."/>
            <person name="Hoshino Y."/>
        </authorList>
    </citation>
    <scope>NUCLEOTIDE SEQUENCE [LARGE SCALE GENOMIC DNA]</scope>
    <source>
        <strain evidence="4 5">NJB0901</strain>
    </source>
</reference>
<dbReference type="Pfam" id="PF11887">
    <property type="entry name" value="Mce4_CUP1"/>
    <property type="match status" value="1"/>
</dbReference>
<dbReference type="Proteomes" id="UP000217954">
    <property type="component" value="Chromosome"/>
</dbReference>
<protein>
    <submittedName>
        <fullName evidence="4">Putative MCE-family protein LprN</fullName>
    </submittedName>
</protein>
<dbReference type="GO" id="GO:0005576">
    <property type="term" value="C:extracellular region"/>
    <property type="evidence" value="ECO:0007669"/>
    <property type="project" value="TreeGrafter"/>
</dbReference>
<evidence type="ECO:0000256" key="1">
    <source>
        <dbReference type="SAM" id="MobiDB-lite"/>
    </source>
</evidence>
<feature type="compositionally biased region" description="Low complexity" evidence="1">
    <location>
        <begin position="389"/>
        <end position="402"/>
    </location>
</feature>
<name>A0A1Z4F335_9MYCO</name>
<organism evidence="4 5">
    <name type="scientific">[Mycobacterium] stephanolepidis</name>
    <dbReference type="NCBI Taxonomy" id="1520670"/>
    <lineage>
        <taxon>Bacteria</taxon>
        <taxon>Bacillati</taxon>
        <taxon>Actinomycetota</taxon>
        <taxon>Actinomycetes</taxon>
        <taxon>Mycobacteriales</taxon>
        <taxon>Mycobacteriaceae</taxon>
        <taxon>Mycobacteroides</taxon>
    </lineage>
</organism>
<proteinExistence type="predicted"/>
<feature type="domain" description="Mce/MlaD" evidence="2">
    <location>
        <begin position="53"/>
        <end position="131"/>
    </location>
</feature>
<dbReference type="OrthoDB" id="9774928at2"/>
<dbReference type="PANTHER" id="PTHR33371:SF15">
    <property type="entry name" value="LIPOPROTEIN LPRN"/>
    <property type="match status" value="1"/>
</dbReference>
<dbReference type="InterPro" id="IPR024516">
    <property type="entry name" value="Mce_C"/>
</dbReference>
<dbReference type="NCBIfam" id="TIGR00996">
    <property type="entry name" value="Mtu_fam_mce"/>
    <property type="match status" value="1"/>
</dbReference>
<evidence type="ECO:0000313" key="4">
    <source>
        <dbReference type="EMBL" id="BAX99618.1"/>
    </source>
</evidence>
<dbReference type="PROSITE" id="PS51257">
    <property type="entry name" value="PROKAR_LIPOPROTEIN"/>
    <property type="match status" value="1"/>
</dbReference>
<reference evidence="5" key="1">
    <citation type="journal article" date="2017" name="Genome Announc.">
        <title>Complete Genome Sequence of Mycobacterium stephanolepidis.</title>
        <authorList>
            <person name="Fukano H."/>
            <person name="Yoshida M."/>
            <person name="Katayama Y."/>
            <person name="Omatsu T."/>
            <person name="Mizutani T."/>
            <person name="Kurata O."/>
            <person name="Wada S."/>
            <person name="Hoshino Y."/>
        </authorList>
    </citation>
    <scope>NUCLEOTIDE SEQUENCE [LARGE SCALE GENOMIC DNA]</scope>
    <source>
        <strain evidence="5">NJB0901</strain>
    </source>
</reference>
<feature type="domain" description="Mammalian cell entry C-terminal" evidence="3">
    <location>
        <begin position="141"/>
        <end position="303"/>
    </location>
</feature>
<evidence type="ECO:0000313" key="5">
    <source>
        <dbReference type="Proteomes" id="UP000217954"/>
    </source>
</evidence>
<dbReference type="InterPro" id="IPR003399">
    <property type="entry name" value="Mce/MlaD"/>
</dbReference>
<gene>
    <name evidence="4" type="ORF">MSTE_04324</name>
</gene>
<evidence type="ECO:0000259" key="2">
    <source>
        <dbReference type="Pfam" id="PF02470"/>
    </source>
</evidence>
<keyword evidence="5" id="KW-1185">Reference proteome</keyword>
<dbReference type="Pfam" id="PF02470">
    <property type="entry name" value="MlaD"/>
    <property type="match status" value="1"/>
</dbReference>
<dbReference type="RefSeq" id="WP_162291488.1">
    <property type="nucleotide sequence ID" value="NZ_AP018165.1"/>
</dbReference>
<dbReference type="InterPro" id="IPR052336">
    <property type="entry name" value="MlaD_Phospholipid_Transporter"/>
</dbReference>
<dbReference type="EMBL" id="AP018165">
    <property type="protein sequence ID" value="BAX99618.1"/>
    <property type="molecule type" value="Genomic_DNA"/>
</dbReference>
<dbReference type="KEGG" id="mste:MSTE_04324"/>
<dbReference type="AlphaFoldDB" id="A0A1Z4F335"/>
<dbReference type="PANTHER" id="PTHR33371">
    <property type="entry name" value="INTERMEMBRANE PHOSPHOLIPID TRANSPORT SYSTEM BINDING PROTEIN MLAD-RELATED"/>
    <property type="match status" value="1"/>
</dbReference>
<sequence>MSRLSSTLFARCSHRTLRGVAIGVGVAVVASGCQFNGLNSLNLPGTAGHGSRSYTITVELPDVTTLPQNSPVMVDDVTVGSVSGIDAYQKPDGSWYAGVKVSLGPEVQLPANAVAKVAQTSLLGSQHIELAAPTGEPAVGRLTGGATIPLSRTGKYPSTEEVLSALSVVVNKGNLGAIQDITDETYNLFKGRTGNLTQVLPKLATLISSLNSQRDDIISAMQGIDKFSRVLAEHKESLGRAIDSIEPALKVLNENRANIIEAFRSVGNLAKITDRVLRTTKEDLVADLKGLYPVVRALAENRDVLIDSLDLLPTFPFSTKYLRNAVRGDYLNVFVTFDLTARRLGETLFTTSFFDPNMQHFNDVVNPPEWLIGSMANLNGKETSPFDLPAPAAPAAPQGGGR</sequence>